<reference evidence="1" key="2">
    <citation type="journal article" date="2015" name="Data Brief">
        <title>Shoot transcriptome of the giant reed, Arundo donax.</title>
        <authorList>
            <person name="Barrero R.A."/>
            <person name="Guerrero F.D."/>
            <person name="Moolhuijzen P."/>
            <person name="Goolsby J.A."/>
            <person name="Tidwell J."/>
            <person name="Bellgard S.E."/>
            <person name="Bellgard M.I."/>
        </authorList>
    </citation>
    <scope>NUCLEOTIDE SEQUENCE</scope>
    <source>
        <tissue evidence="1">Shoot tissue taken approximately 20 cm above the soil surface</tissue>
    </source>
</reference>
<sequence>MLVCLMIRFFYHFVNENIYAVVPPVQNK</sequence>
<organism evidence="1">
    <name type="scientific">Arundo donax</name>
    <name type="common">Giant reed</name>
    <name type="synonym">Donax arundinaceus</name>
    <dbReference type="NCBI Taxonomy" id="35708"/>
    <lineage>
        <taxon>Eukaryota</taxon>
        <taxon>Viridiplantae</taxon>
        <taxon>Streptophyta</taxon>
        <taxon>Embryophyta</taxon>
        <taxon>Tracheophyta</taxon>
        <taxon>Spermatophyta</taxon>
        <taxon>Magnoliopsida</taxon>
        <taxon>Liliopsida</taxon>
        <taxon>Poales</taxon>
        <taxon>Poaceae</taxon>
        <taxon>PACMAD clade</taxon>
        <taxon>Arundinoideae</taxon>
        <taxon>Arundineae</taxon>
        <taxon>Arundo</taxon>
    </lineage>
</organism>
<name>A0A0A9CQD5_ARUDO</name>
<accession>A0A0A9CQD5</accession>
<proteinExistence type="predicted"/>
<dbReference type="AlphaFoldDB" id="A0A0A9CQD5"/>
<reference evidence="1" key="1">
    <citation type="submission" date="2014-09" db="EMBL/GenBank/DDBJ databases">
        <authorList>
            <person name="Magalhaes I.L.F."/>
            <person name="Oliveira U."/>
            <person name="Santos F.R."/>
            <person name="Vidigal T.H.D.A."/>
            <person name="Brescovit A.D."/>
            <person name="Santos A.J."/>
        </authorList>
    </citation>
    <scope>NUCLEOTIDE SEQUENCE</scope>
    <source>
        <tissue evidence="1">Shoot tissue taken approximately 20 cm above the soil surface</tissue>
    </source>
</reference>
<dbReference type="EMBL" id="GBRH01224188">
    <property type="protein sequence ID" value="JAD73707.1"/>
    <property type="molecule type" value="Transcribed_RNA"/>
</dbReference>
<protein>
    <submittedName>
        <fullName evidence="1">Uncharacterized protein</fullName>
    </submittedName>
</protein>
<evidence type="ECO:0000313" key="1">
    <source>
        <dbReference type="EMBL" id="JAD73707.1"/>
    </source>
</evidence>